<accession>A0A9P9ABL2</accession>
<dbReference type="OrthoDB" id="10662645at2759"/>
<gene>
    <name evidence="1" type="ORF">F5X68DRAFT_45535</name>
</gene>
<dbReference type="AlphaFoldDB" id="A0A9P9ABL2"/>
<keyword evidence="2" id="KW-1185">Reference proteome</keyword>
<comment type="caution">
    <text evidence="1">The sequence shown here is derived from an EMBL/GenBank/DDBJ whole genome shotgun (WGS) entry which is preliminary data.</text>
</comment>
<name>A0A9P9ABL2_9PEZI</name>
<evidence type="ECO:0000313" key="2">
    <source>
        <dbReference type="Proteomes" id="UP000770015"/>
    </source>
</evidence>
<protein>
    <submittedName>
        <fullName evidence="1">Uncharacterized protein</fullName>
    </submittedName>
</protein>
<organism evidence="1 2">
    <name type="scientific">Plectosphaerella plurivora</name>
    <dbReference type="NCBI Taxonomy" id="936078"/>
    <lineage>
        <taxon>Eukaryota</taxon>
        <taxon>Fungi</taxon>
        <taxon>Dikarya</taxon>
        <taxon>Ascomycota</taxon>
        <taxon>Pezizomycotina</taxon>
        <taxon>Sordariomycetes</taxon>
        <taxon>Hypocreomycetidae</taxon>
        <taxon>Glomerellales</taxon>
        <taxon>Plectosphaerellaceae</taxon>
        <taxon>Plectosphaerella</taxon>
    </lineage>
</organism>
<evidence type="ECO:0000313" key="1">
    <source>
        <dbReference type="EMBL" id="KAH6693516.1"/>
    </source>
</evidence>
<dbReference type="EMBL" id="JAGSXJ010000003">
    <property type="protein sequence ID" value="KAH6693516.1"/>
    <property type="molecule type" value="Genomic_DNA"/>
</dbReference>
<reference evidence="1" key="1">
    <citation type="journal article" date="2021" name="Nat. Commun.">
        <title>Genetic determinants of endophytism in the Arabidopsis root mycobiome.</title>
        <authorList>
            <person name="Mesny F."/>
            <person name="Miyauchi S."/>
            <person name="Thiergart T."/>
            <person name="Pickel B."/>
            <person name="Atanasova L."/>
            <person name="Karlsson M."/>
            <person name="Huettel B."/>
            <person name="Barry K.W."/>
            <person name="Haridas S."/>
            <person name="Chen C."/>
            <person name="Bauer D."/>
            <person name="Andreopoulos W."/>
            <person name="Pangilinan J."/>
            <person name="LaButti K."/>
            <person name="Riley R."/>
            <person name="Lipzen A."/>
            <person name="Clum A."/>
            <person name="Drula E."/>
            <person name="Henrissat B."/>
            <person name="Kohler A."/>
            <person name="Grigoriev I.V."/>
            <person name="Martin F.M."/>
            <person name="Hacquard S."/>
        </authorList>
    </citation>
    <scope>NUCLEOTIDE SEQUENCE</scope>
    <source>
        <strain evidence="1">MPI-SDFR-AT-0117</strain>
    </source>
</reference>
<sequence>MAPLVSDGRTRSCSHVRNNIGRSTLLVGQTITPWAQGRRGYATRARRRAWPLDAPQSAEKPTHILSFPRLTSPSALGLAASLHLAAAANKIHAKTHMAPVLEAVGGQSWMGGRRAQEWRRSAVRPTLCPRTAADVAVPQQQHRVRWYGIEELPSAGPGTHGIRTTPFRTTHWLCCCCGLIDLYRDGHQLPASGSENPGASPRDRHAS</sequence>
<dbReference type="Proteomes" id="UP000770015">
    <property type="component" value="Unassembled WGS sequence"/>
</dbReference>
<proteinExistence type="predicted"/>